<feature type="non-terminal residue" evidence="2">
    <location>
        <position position="1"/>
    </location>
</feature>
<accession>A0A9K3D8S3</accession>
<keyword evidence="3" id="KW-1185">Reference proteome</keyword>
<dbReference type="AlphaFoldDB" id="A0A9K3D8S3"/>
<feature type="coiled-coil region" evidence="1">
    <location>
        <begin position="149"/>
        <end position="183"/>
    </location>
</feature>
<evidence type="ECO:0000313" key="2">
    <source>
        <dbReference type="EMBL" id="GIQ90322.1"/>
    </source>
</evidence>
<dbReference type="OrthoDB" id="3176171at2759"/>
<dbReference type="EMBL" id="BDIP01006039">
    <property type="protein sequence ID" value="GIQ90322.1"/>
    <property type="molecule type" value="Genomic_DNA"/>
</dbReference>
<protein>
    <submittedName>
        <fullName evidence="2">Uncharacterized protein</fullName>
    </submittedName>
</protein>
<gene>
    <name evidence="2" type="ORF">KIPB_013072</name>
</gene>
<evidence type="ECO:0000256" key="1">
    <source>
        <dbReference type="SAM" id="Coils"/>
    </source>
</evidence>
<keyword evidence="1" id="KW-0175">Coiled coil</keyword>
<name>A0A9K3D8S3_9EUKA</name>
<evidence type="ECO:0000313" key="3">
    <source>
        <dbReference type="Proteomes" id="UP000265618"/>
    </source>
</evidence>
<dbReference type="Proteomes" id="UP000265618">
    <property type="component" value="Unassembled WGS sequence"/>
</dbReference>
<organism evidence="2 3">
    <name type="scientific">Kipferlia bialata</name>
    <dbReference type="NCBI Taxonomy" id="797122"/>
    <lineage>
        <taxon>Eukaryota</taxon>
        <taxon>Metamonada</taxon>
        <taxon>Carpediemonas-like organisms</taxon>
        <taxon>Kipferlia</taxon>
    </lineage>
</organism>
<feature type="coiled-coil region" evidence="1">
    <location>
        <begin position="210"/>
        <end position="237"/>
    </location>
</feature>
<proteinExistence type="predicted"/>
<reference evidence="2 3" key="1">
    <citation type="journal article" date="2018" name="PLoS ONE">
        <title>The draft genome of Kipferlia bialata reveals reductive genome evolution in fornicate parasites.</title>
        <authorList>
            <person name="Tanifuji G."/>
            <person name="Takabayashi S."/>
            <person name="Kume K."/>
            <person name="Takagi M."/>
            <person name="Nakayama T."/>
            <person name="Kamikawa R."/>
            <person name="Inagaki Y."/>
            <person name="Hashimoto T."/>
        </authorList>
    </citation>
    <scope>NUCLEOTIDE SEQUENCE [LARGE SCALE GENOMIC DNA]</scope>
    <source>
        <strain evidence="2">NY0173</strain>
    </source>
</reference>
<comment type="caution">
    <text evidence="2">The sequence shown here is derived from an EMBL/GenBank/DDBJ whole genome shotgun (WGS) entry which is preliminary data.</text>
</comment>
<sequence>QYEQKLADLESERHGLLEDKAQVDRYKQLLLKQRDIMIALTARLNERDESILALQEELDAYDKHQRLLEERVQRRTATLAHIQDLALSHHILDQAVLTEEGTLDEEVVSRLGLPPATLSEHEESPSAFDTYYGADQSGQEGGMTAQEKVTELEALLNERDADLAETREQLDTAVTSKAELEALLQDRLQSLLQSEIASRVTPTLGEAAPNPAVERALEEANQELGRLQAIVNTANKERVALVTIFEAKIKVMVDNIVRLLDGPALTNTRTIQKQARALQKLVNVSIAALRSTQQN</sequence>